<dbReference type="InterPro" id="IPR000163">
    <property type="entry name" value="Prohibitin"/>
</dbReference>
<keyword evidence="3" id="KW-0472">Membrane</keyword>
<keyword evidence="4" id="KW-0496">Mitochondrion</keyword>
<name>A0A834LAM9_RHOSS</name>
<dbReference type="Proteomes" id="UP000626092">
    <property type="component" value="Unassembled WGS sequence"/>
</dbReference>
<comment type="subcellular location">
    <subcellularLocation>
        <location evidence="1">Membrane</location>
    </subcellularLocation>
    <subcellularLocation>
        <location evidence="4">Mitochondrion inner membrane</location>
    </subcellularLocation>
</comment>
<dbReference type="GO" id="GO:0007005">
    <property type="term" value="P:mitochondrion organization"/>
    <property type="evidence" value="ECO:0007669"/>
    <property type="project" value="TreeGrafter"/>
</dbReference>
<sequence length="114" mass="12594">MLASQLITQREAVGRELRKVAAQEADGAKFVVEKAEQEKQSAVIRAQGEVESAKLIGQSIANNLEFITSRKIEAAREVAQMLANPANKDLQLRIEATREIACKLTNLVEHLRAQ</sequence>
<dbReference type="PANTHER" id="PTHR23222">
    <property type="entry name" value="PROHIBITIN"/>
    <property type="match status" value="1"/>
</dbReference>
<evidence type="ECO:0000256" key="4">
    <source>
        <dbReference type="RuleBase" id="RU366048"/>
    </source>
</evidence>
<evidence type="ECO:0000313" key="6">
    <source>
        <dbReference type="Proteomes" id="UP000626092"/>
    </source>
</evidence>
<evidence type="ECO:0000256" key="3">
    <source>
        <dbReference type="ARBA" id="ARBA00023136"/>
    </source>
</evidence>
<dbReference type="OrthoDB" id="275637at2759"/>
<organism evidence="5 6">
    <name type="scientific">Rhododendron simsii</name>
    <name type="common">Sims's rhododendron</name>
    <dbReference type="NCBI Taxonomy" id="118357"/>
    <lineage>
        <taxon>Eukaryota</taxon>
        <taxon>Viridiplantae</taxon>
        <taxon>Streptophyta</taxon>
        <taxon>Embryophyta</taxon>
        <taxon>Tracheophyta</taxon>
        <taxon>Spermatophyta</taxon>
        <taxon>Magnoliopsida</taxon>
        <taxon>eudicotyledons</taxon>
        <taxon>Gunneridae</taxon>
        <taxon>Pentapetalae</taxon>
        <taxon>asterids</taxon>
        <taxon>Ericales</taxon>
        <taxon>Ericaceae</taxon>
        <taxon>Ericoideae</taxon>
        <taxon>Rhodoreae</taxon>
        <taxon>Rhododendron</taxon>
    </lineage>
</organism>
<dbReference type="GO" id="GO:0005743">
    <property type="term" value="C:mitochondrial inner membrane"/>
    <property type="evidence" value="ECO:0007669"/>
    <property type="project" value="UniProtKB-SubCell"/>
</dbReference>
<evidence type="ECO:0000256" key="1">
    <source>
        <dbReference type="ARBA" id="ARBA00004370"/>
    </source>
</evidence>
<dbReference type="AlphaFoldDB" id="A0A834LAM9"/>
<accession>A0A834LAM9</accession>
<dbReference type="EMBL" id="WJXA01000011">
    <property type="protein sequence ID" value="KAF7127387.1"/>
    <property type="molecule type" value="Genomic_DNA"/>
</dbReference>
<comment type="caution">
    <text evidence="5">The sequence shown here is derived from an EMBL/GenBank/DDBJ whole genome shotgun (WGS) entry which is preliminary data.</text>
</comment>
<comment type="similarity">
    <text evidence="2 4">Belongs to the prohibitin family.</text>
</comment>
<evidence type="ECO:0000313" key="5">
    <source>
        <dbReference type="EMBL" id="KAF7127387.1"/>
    </source>
</evidence>
<evidence type="ECO:0000256" key="2">
    <source>
        <dbReference type="ARBA" id="ARBA00009658"/>
    </source>
</evidence>
<dbReference type="PANTHER" id="PTHR23222:SF1">
    <property type="entry name" value="PROHIBITIN-2"/>
    <property type="match status" value="1"/>
</dbReference>
<protein>
    <recommendedName>
        <fullName evidence="4">Prohibitin</fullName>
    </recommendedName>
</protein>
<gene>
    <name evidence="5" type="ORF">RHSIM_Rhsim11G0131200</name>
</gene>
<keyword evidence="4" id="KW-0999">Mitochondrion inner membrane</keyword>
<proteinExistence type="inferred from homology"/>
<keyword evidence="6" id="KW-1185">Reference proteome</keyword>
<reference evidence="5" key="1">
    <citation type="submission" date="2019-11" db="EMBL/GenBank/DDBJ databases">
        <authorList>
            <person name="Liu Y."/>
            <person name="Hou J."/>
            <person name="Li T.-Q."/>
            <person name="Guan C.-H."/>
            <person name="Wu X."/>
            <person name="Wu H.-Z."/>
            <person name="Ling F."/>
            <person name="Zhang R."/>
            <person name="Shi X.-G."/>
            <person name="Ren J.-P."/>
            <person name="Chen E.-F."/>
            <person name="Sun J.-M."/>
        </authorList>
    </citation>
    <scope>NUCLEOTIDE SEQUENCE</scope>
    <source>
        <strain evidence="5">Adult_tree_wgs_1</strain>
        <tissue evidence="5">Leaves</tissue>
    </source>
</reference>